<dbReference type="InterPro" id="IPR013557">
    <property type="entry name" value="AntA/B_antirep"/>
</dbReference>
<feature type="domain" description="AntA/AntB antirepressor" evidence="1">
    <location>
        <begin position="30"/>
        <end position="100"/>
    </location>
</feature>
<proteinExistence type="predicted"/>
<dbReference type="EMBL" id="LR134529">
    <property type="protein sequence ID" value="VEJ45233.1"/>
    <property type="molecule type" value="Genomic_DNA"/>
</dbReference>
<protein>
    <submittedName>
        <fullName evidence="2">Phage anti-repressor protein</fullName>
    </submittedName>
</protein>
<evidence type="ECO:0000259" key="1">
    <source>
        <dbReference type="Pfam" id="PF08346"/>
    </source>
</evidence>
<sequence length="121" mass="14454">MNTHDSNEEKEQYLIPKDEVKDKTGYVKMVNAHAMHKYLQLEKDFDTWFNDHVEKLYLKEGVHFVYTKREGKRNKVCKKSEIDPNDTDSHHFKIYAAKQILEAEPHRNQVVILKQMLTFAF</sequence>
<dbReference type="AlphaFoldDB" id="A0A448V642"/>
<reference evidence="2 3" key="1">
    <citation type="submission" date="2018-12" db="EMBL/GenBank/DDBJ databases">
        <authorList>
            <consortium name="Pathogen Informatics"/>
        </authorList>
    </citation>
    <scope>NUCLEOTIDE SEQUENCE [LARGE SCALE GENOMIC DNA]</scope>
    <source>
        <strain evidence="2 3">NCTC12905</strain>
    </source>
</reference>
<dbReference type="RefSeq" id="WP_126603142.1">
    <property type="nucleotide sequence ID" value="NZ_LR134529.1"/>
</dbReference>
<organism evidence="2 3">
    <name type="scientific">Bartonella vinsonii</name>
    <name type="common">Rochalimaea vinsonii</name>
    <dbReference type="NCBI Taxonomy" id="33047"/>
    <lineage>
        <taxon>Bacteria</taxon>
        <taxon>Pseudomonadati</taxon>
        <taxon>Pseudomonadota</taxon>
        <taxon>Alphaproteobacteria</taxon>
        <taxon>Hyphomicrobiales</taxon>
        <taxon>Bartonellaceae</taxon>
        <taxon>Bartonella</taxon>
    </lineage>
</organism>
<dbReference type="Pfam" id="PF08346">
    <property type="entry name" value="AntA"/>
    <property type="match status" value="1"/>
</dbReference>
<gene>
    <name evidence="2" type="ORF">NCTC12905_00882</name>
</gene>
<dbReference type="Proteomes" id="UP000274201">
    <property type="component" value="Chromosome"/>
</dbReference>
<evidence type="ECO:0000313" key="2">
    <source>
        <dbReference type="EMBL" id="VEJ45233.1"/>
    </source>
</evidence>
<evidence type="ECO:0000313" key="3">
    <source>
        <dbReference type="Proteomes" id="UP000274201"/>
    </source>
</evidence>
<dbReference type="OrthoDB" id="7924020at2"/>
<name>A0A448V642_BARVI</name>
<accession>A0A448V642</accession>